<sequence>MKVEIKNYRTFQAHDGYGYECSLYIDGERTAVITDDGYGEELNWFPIGDHKSEQFQITGRRMHAFIEKCKALPVYVTKEGWELDMSWELFLDDLVQLADIKAQAKGGKIIIKEKEDGEFYTVGKGYKAKNRDRVLDAVANNYPNAFLVNGCKVEATI</sequence>
<name>A0A0F9PCE2_9ZZZZ</name>
<organism evidence="1">
    <name type="scientific">marine sediment metagenome</name>
    <dbReference type="NCBI Taxonomy" id="412755"/>
    <lineage>
        <taxon>unclassified sequences</taxon>
        <taxon>metagenomes</taxon>
        <taxon>ecological metagenomes</taxon>
    </lineage>
</organism>
<comment type="caution">
    <text evidence="1">The sequence shown here is derived from an EMBL/GenBank/DDBJ whole genome shotgun (WGS) entry which is preliminary data.</text>
</comment>
<evidence type="ECO:0000313" key="1">
    <source>
        <dbReference type="EMBL" id="KKN22182.1"/>
    </source>
</evidence>
<accession>A0A0F9PCE2</accession>
<dbReference type="AlphaFoldDB" id="A0A0F9PCE2"/>
<proteinExistence type="predicted"/>
<gene>
    <name evidence="1" type="ORF">LCGC14_0917970</name>
</gene>
<protein>
    <submittedName>
        <fullName evidence="1">Uncharacterized protein</fullName>
    </submittedName>
</protein>
<reference evidence="1" key="1">
    <citation type="journal article" date="2015" name="Nature">
        <title>Complex archaea that bridge the gap between prokaryotes and eukaryotes.</title>
        <authorList>
            <person name="Spang A."/>
            <person name="Saw J.H."/>
            <person name="Jorgensen S.L."/>
            <person name="Zaremba-Niedzwiedzka K."/>
            <person name="Martijn J."/>
            <person name="Lind A.E."/>
            <person name="van Eijk R."/>
            <person name="Schleper C."/>
            <person name="Guy L."/>
            <person name="Ettema T.J."/>
        </authorList>
    </citation>
    <scope>NUCLEOTIDE SEQUENCE</scope>
</reference>
<dbReference type="EMBL" id="LAZR01003087">
    <property type="protein sequence ID" value="KKN22182.1"/>
    <property type="molecule type" value="Genomic_DNA"/>
</dbReference>